<dbReference type="Pfam" id="PF13416">
    <property type="entry name" value="SBP_bac_8"/>
    <property type="match status" value="1"/>
</dbReference>
<dbReference type="AlphaFoldDB" id="A0A5Q0L4J9"/>
<gene>
    <name evidence="2" type="ORF">GFH48_00455</name>
</gene>
<dbReference type="PANTHER" id="PTHR30006">
    <property type="entry name" value="THIAMINE-BINDING PERIPLASMIC PROTEIN-RELATED"/>
    <property type="match status" value="1"/>
</dbReference>
<evidence type="ECO:0000313" key="3">
    <source>
        <dbReference type="Proteomes" id="UP000326179"/>
    </source>
</evidence>
<dbReference type="KEGG" id="sfy:GFH48_00455"/>
<evidence type="ECO:0000256" key="1">
    <source>
        <dbReference type="ARBA" id="ARBA00022729"/>
    </source>
</evidence>
<proteinExistence type="predicted"/>
<reference evidence="2 3" key="1">
    <citation type="submission" date="2019-10" db="EMBL/GenBank/DDBJ databases">
        <title>A novel species.</title>
        <authorList>
            <person name="Gao J."/>
        </authorList>
    </citation>
    <scope>NUCLEOTIDE SEQUENCE [LARGE SCALE GENOMIC DNA]</scope>
    <source>
        <strain evidence="2 3">QMT-28</strain>
    </source>
</reference>
<accession>A0A5Q0L4J9</accession>
<dbReference type="GO" id="GO:0030288">
    <property type="term" value="C:outer membrane-bounded periplasmic space"/>
    <property type="evidence" value="ECO:0007669"/>
    <property type="project" value="TreeGrafter"/>
</dbReference>
<sequence length="400" mass="42280">MPRRPHHSPRSAASLHNIHAIANSGGSMVITLPRACALAAACTVVLTACGGSTDTNGSAKPTSAVDVGKAAPATPLDPKTIARAKDQGSLLLYTNADADQMAPLTKAFEAKYAGIKVRVLNMNDTQTFQRYATETATGVRTADVVMATDAVDMLNFVDKGSVVDYDDPNLAHLPSYAKLAPGVFAMSEDPLVAVYNTALISKDEQPKDLKSLAELSKSIKGKVGTTDISNPQSFGAVSNYTAKHGEAGWKNIEALGPNSGVESGNGNLIQKLAQGQYRATYFVAGSVRALIEGEKAAKILNYTYLTDGTPLLPRAVAVTKKAKSPDAGKLFVNFLLSVEGQQAACKGGFTPYRDGVKCPYGLPAIEAVVGKDNMMLGGYPKDIVKNKPSIVERWKKAYGR</sequence>
<dbReference type="SUPFAM" id="SSF53850">
    <property type="entry name" value="Periplasmic binding protein-like II"/>
    <property type="match status" value="1"/>
</dbReference>
<organism evidence="2 3">
    <name type="scientific">Streptomyces fagopyri</name>
    <dbReference type="NCBI Taxonomy" id="2662397"/>
    <lineage>
        <taxon>Bacteria</taxon>
        <taxon>Bacillati</taxon>
        <taxon>Actinomycetota</taxon>
        <taxon>Actinomycetes</taxon>
        <taxon>Kitasatosporales</taxon>
        <taxon>Streptomycetaceae</taxon>
        <taxon>Streptomyces</taxon>
    </lineage>
</organism>
<name>A0A5Q0L4J9_9ACTN</name>
<dbReference type="PANTHER" id="PTHR30006:SF25">
    <property type="entry name" value="PHOSPHOGLYCERATE TRANSPORT REGULATORY PROTEIN PGTC"/>
    <property type="match status" value="1"/>
</dbReference>
<dbReference type="Proteomes" id="UP000326179">
    <property type="component" value="Chromosome"/>
</dbReference>
<dbReference type="Gene3D" id="3.40.190.10">
    <property type="entry name" value="Periplasmic binding protein-like II"/>
    <property type="match status" value="2"/>
</dbReference>
<protein>
    <submittedName>
        <fullName evidence="2">Extracellular solute-binding protein</fullName>
    </submittedName>
</protein>
<dbReference type="InterPro" id="IPR006059">
    <property type="entry name" value="SBP"/>
</dbReference>
<dbReference type="EMBL" id="CP045643">
    <property type="protein sequence ID" value="QFZ71945.1"/>
    <property type="molecule type" value="Genomic_DNA"/>
</dbReference>
<keyword evidence="3" id="KW-1185">Reference proteome</keyword>
<keyword evidence="1" id="KW-0732">Signal</keyword>
<evidence type="ECO:0000313" key="2">
    <source>
        <dbReference type="EMBL" id="QFZ71945.1"/>
    </source>
</evidence>